<dbReference type="GO" id="GO:0005886">
    <property type="term" value="C:plasma membrane"/>
    <property type="evidence" value="ECO:0007669"/>
    <property type="project" value="UniProtKB-SubCell"/>
</dbReference>
<dbReference type="PANTHER" id="PTHR37937:SF1">
    <property type="entry name" value="CONJUGATIVE TRANSFER: DNA TRANSPORT"/>
    <property type="match status" value="1"/>
</dbReference>
<dbReference type="InterPro" id="IPR051539">
    <property type="entry name" value="T4SS-coupling_protein"/>
</dbReference>
<feature type="region of interest" description="Disordered" evidence="7">
    <location>
        <begin position="356"/>
        <end position="378"/>
    </location>
</feature>
<evidence type="ECO:0000256" key="1">
    <source>
        <dbReference type="ARBA" id="ARBA00004651"/>
    </source>
</evidence>
<dbReference type="InterPro" id="IPR027417">
    <property type="entry name" value="P-loop_NTPase"/>
</dbReference>
<organism evidence="8 9">
    <name type="scientific">Paracoccus thiocyanatus</name>
    <dbReference type="NCBI Taxonomy" id="34006"/>
    <lineage>
        <taxon>Bacteria</taxon>
        <taxon>Pseudomonadati</taxon>
        <taxon>Pseudomonadota</taxon>
        <taxon>Alphaproteobacteria</taxon>
        <taxon>Rhodobacterales</taxon>
        <taxon>Paracoccaceae</taxon>
        <taxon>Paracoccus</taxon>
    </lineage>
</organism>
<keyword evidence="4" id="KW-0812">Transmembrane</keyword>
<dbReference type="AlphaFoldDB" id="A0A1N6ZWM7"/>
<evidence type="ECO:0000256" key="7">
    <source>
        <dbReference type="SAM" id="MobiDB-lite"/>
    </source>
</evidence>
<proteinExistence type="inferred from homology"/>
<name>A0A1N6ZWM7_9RHOB</name>
<comment type="similarity">
    <text evidence="2">Belongs to the VirD4/TraG family.</text>
</comment>
<keyword evidence="3" id="KW-1003">Cell membrane</keyword>
<protein>
    <submittedName>
        <fullName evidence="8">Hpt domain-containing protein</fullName>
    </submittedName>
</protein>
<dbReference type="EMBL" id="FTMK01000039">
    <property type="protein sequence ID" value="SIR31228.1"/>
    <property type="molecule type" value="Genomic_DNA"/>
</dbReference>
<dbReference type="SUPFAM" id="SSF47226">
    <property type="entry name" value="Histidine-containing phosphotransfer domain, HPT domain"/>
    <property type="match status" value="1"/>
</dbReference>
<sequence length="392" mass="42579">MLSTVFPHALIVAPTGRGKTTGFVIPNLLTYQGSTVVLDVKGENFEATARHRVAQGDAVFRFAPTDWNDGRSHRYNPLLRIASLDNVDRQQMELQLLASLFLQADSDRVQGLLDGGIDLFVAAGLLAFERKRPTLGEIYRITASGGDKQKEYRRRADEVQNPAAKLIFMRMASTNNDTLTSYLSLLMTSGLKQWANPAIDRATATSDFDFREIRRTPFSVYLVVEPLMVKPLAPLIRLFFSDLARVRARFVAELVNRHARLVVLRAWLDDASAYGPALTETGQICHKIAGTAATLGFPTLGTQAGAIDDLITKSQQATETAAPDLTEFAHEAIAIQLAAGLPMGLAKPCQHIVHQDGAQEQPGSGADPDDQMHDGHVAGMGGAQLSVVAGNH</sequence>
<keyword evidence="6" id="KW-0472">Membrane</keyword>
<evidence type="ECO:0000256" key="6">
    <source>
        <dbReference type="ARBA" id="ARBA00023136"/>
    </source>
</evidence>
<dbReference type="SUPFAM" id="SSF52540">
    <property type="entry name" value="P-loop containing nucleoside triphosphate hydrolases"/>
    <property type="match status" value="1"/>
</dbReference>
<dbReference type="Pfam" id="PF02534">
    <property type="entry name" value="T4SS-DNA_transf"/>
    <property type="match status" value="1"/>
</dbReference>
<evidence type="ECO:0000256" key="2">
    <source>
        <dbReference type="ARBA" id="ARBA00008806"/>
    </source>
</evidence>
<accession>A0A1N6ZWM7</accession>
<dbReference type="PANTHER" id="PTHR37937">
    <property type="entry name" value="CONJUGATIVE TRANSFER: DNA TRANSPORT"/>
    <property type="match status" value="1"/>
</dbReference>
<dbReference type="Proteomes" id="UP000323956">
    <property type="component" value="Unassembled WGS sequence"/>
</dbReference>
<dbReference type="CDD" id="cd01127">
    <property type="entry name" value="TrwB_TraG_TraD_VirD4"/>
    <property type="match status" value="1"/>
</dbReference>
<comment type="subcellular location">
    <subcellularLocation>
        <location evidence="1">Cell membrane</location>
        <topology evidence="1">Multi-pass membrane protein</topology>
    </subcellularLocation>
</comment>
<evidence type="ECO:0000256" key="5">
    <source>
        <dbReference type="ARBA" id="ARBA00022989"/>
    </source>
</evidence>
<dbReference type="GO" id="GO:0000160">
    <property type="term" value="P:phosphorelay signal transduction system"/>
    <property type="evidence" value="ECO:0007669"/>
    <property type="project" value="InterPro"/>
</dbReference>
<dbReference type="InterPro" id="IPR003688">
    <property type="entry name" value="TraG/VirD4"/>
</dbReference>
<evidence type="ECO:0000256" key="4">
    <source>
        <dbReference type="ARBA" id="ARBA00022692"/>
    </source>
</evidence>
<keyword evidence="5" id="KW-1133">Transmembrane helix</keyword>
<reference evidence="8 9" key="1">
    <citation type="submission" date="2017-01" db="EMBL/GenBank/DDBJ databases">
        <authorList>
            <person name="Varghese N."/>
            <person name="Submissions S."/>
        </authorList>
    </citation>
    <scope>NUCLEOTIDE SEQUENCE [LARGE SCALE GENOMIC DNA]</scope>
    <source>
        <strain evidence="8 9">ATCC 700171</strain>
    </source>
</reference>
<dbReference type="InterPro" id="IPR036641">
    <property type="entry name" value="HPT_dom_sf"/>
</dbReference>
<evidence type="ECO:0000313" key="9">
    <source>
        <dbReference type="Proteomes" id="UP000323956"/>
    </source>
</evidence>
<evidence type="ECO:0000313" key="8">
    <source>
        <dbReference type="EMBL" id="SIR31228.1"/>
    </source>
</evidence>
<evidence type="ECO:0000256" key="3">
    <source>
        <dbReference type="ARBA" id="ARBA00022475"/>
    </source>
</evidence>
<gene>
    <name evidence="8" type="ORF">SAMN05421641_13919</name>
</gene>